<keyword evidence="4" id="KW-1185">Reference proteome</keyword>
<evidence type="ECO:0000256" key="1">
    <source>
        <dbReference type="SAM" id="MobiDB-lite"/>
    </source>
</evidence>
<comment type="caution">
    <text evidence="3">The sequence shown here is derived from an EMBL/GenBank/DDBJ whole genome shotgun (WGS) entry which is preliminary data.</text>
</comment>
<feature type="transmembrane region" description="Helical" evidence="2">
    <location>
        <begin position="233"/>
        <end position="262"/>
    </location>
</feature>
<keyword evidence="2" id="KW-1133">Transmembrane helix</keyword>
<dbReference type="Proteomes" id="UP001175271">
    <property type="component" value="Unassembled WGS sequence"/>
</dbReference>
<feature type="region of interest" description="Disordered" evidence="1">
    <location>
        <begin position="358"/>
        <end position="465"/>
    </location>
</feature>
<feature type="compositionally biased region" description="Basic and acidic residues" evidence="1">
    <location>
        <begin position="451"/>
        <end position="465"/>
    </location>
</feature>
<sequence>MSSNTKLTDFTVEECMSLSSGTESNTETELAGFTEEKMAKLYEDMEQIIRELNGAPYNGPRPPPDERLYAIYDIPMVYPPSESFSRCIKTRTPIVIVGVCFIANATIVQSREATQRRNITLSENSSPILFTSFPLREKPESAYPSFHDMRKRFVTPTEHRRHRILTTSPNPRLFGTTKEDGINEDLDRKILEEIQMNVLLHDNVHKTTSVVITDQQTKNMPTNPDCCFPTSQVVFMVVAFMTATLLILTICCFAIVVVRYVTKRNGQKMLKKYRESRERRERSEAPEDRKIGMLETQVRAMLDQRASQDVPVMRVEVEPKGIAGIVGFLAVNQVDDEEVEFRTPYAKAVMVSKSCQGVQQPDALPPSSFASSQVTSLPATHTLPETKPSTSPHLQRSAKGGKWKSKAEKKPKNDFLGKVRKWASNFTESKSADPDDAQTQNSSRRINRRVGWSDDDQRHQVIVEE</sequence>
<gene>
    <name evidence="3" type="ORF">QR680_018358</name>
</gene>
<keyword evidence="2" id="KW-0472">Membrane</keyword>
<feature type="compositionally biased region" description="Polar residues" evidence="1">
    <location>
        <begin position="368"/>
        <end position="379"/>
    </location>
</feature>
<name>A0AA39HIM3_9BILA</name>
<organism evidence="3 4">
    <name type="scientific">Steinernema hermaphroditum</name>
    <dbReference type="NCBI Taxonomy" id="289476"/>
    <lineage>
        <taxon>Eukaryota</taxon>
        <taxon>Metazoa</taxon>
        <taxon>Ecdysozoa</taxon>
        <taxon>Nematoda</taxon>
        <taxon>Chromadorea</taxon>
        <taxon>Rhabditida</taxon>
        <taxon>Tylenchina</taxon>
        <taxon>Panagrolaimomorpha</taxon>
        <taxon>Strongyloidoidea</taxon>
        <taxon>Steinernematidae</taxon>
        <taxon>Steinernema</taxon>
    </lineage>
</organism>
<feature type="compositionally biased region" description="Basic and acidic residues" evidence="1">
    <location>
        <begin position="405"/>
        <end position="417"/>
    </location>
</feature>
<evidence type="ECO:0000256" key="2">
    <source>
        <dbReference type="SAM" id="Phobius"/>
    </source>
</evidence>
<evidence type="ECO:0000313" key="3">
    <source>
        <dbReference type="EMBL" id="KAK0406079.1"/>
    </source>
</evidence>
<proteinExistence type="predicted"/>
<keyword evidence="2" id="KW-0812">Transmembrane</keyword>
<evidence type="ECO:0000313" key="4">
    <source>
        <dbReference type="Proteomes" id="UP001175271"/>
    </source>
</evidence>
<protein>
    <submittedName>
        <fullName evidence="3">Uncharacterized protein</fullName>
    </submittedName>
</protein>
<dbReference type="EMBL" id="JAUCMV010000004">
    <property type="protein sequence ID" value="KAK0406079.1"/>
    <property type="molecule type" value="Genomic_DNA"/>
</dbReference>
<reference evidence="3" key="1">
    <citation type="submission" date="2023-06" db="EMBL/GenBank/DDBJ databases">
        <title>Genomic analysis of the entomopathogenic nematode Steinernema hermaphroditum.</title>
        <authorList>
            <person name="Schwarz E.M."/>
            <person name="Heppert J.K."/>
            <person name="Baniya A."/>
            <person name="Schwartz H.T."/>
            <person name="Tan C.-H."/>
            <person name="Antoshechkin I."/>
            <person name="Sternberg P.W."/>
            <person name="Goodrich-Blair H."/>
            <person name="Dillman A.R."/>
        </authorList>
    </citation>
    <scope>NUCLEOTIDE SEQUENCE</scope>
    <source>
        <strain evidence="3">PS9179</strain>
        <tissue evidence="3">Whole animal</tissue>
    </source>
</reference>
<accession>A0AA39HIM3</accession>
<dbReference type="AlphaFoldDB" id="A0AA39HIM3"/>